<name>A0ABD2JR23_HETSC</name>
<evidence type="ECO:0000313" key="2">
    <source>
        <dbReference type="Proteomes" id="UP001620645"/>
    </source>
</evidence>
<sequence>MVITRSPHLTRQRTRQQGIILDNEGNQIPAPDNEQQNFENIISITEENATRNWNEPIDSVNDLSEGGSILSDAQLRHQLLELDSHEFGELNASEIRNLPPIGHLFERNEDFEDSWVRERPPLNAPLFESMRHAYFNVDRFE</sequence>
<evidence type="ECO:0000313" key="1">
    <source>
        <dbReference type="EMBL" id="KAL3093010.1"/>
    </source>
</evidence>
<gene>
    <name evidence="1" type="ORF">niasHS_004612</name>
</gene>
<dbReference type="EMBL" id="JBICCN010000114">
    <property type="protein sequence ID" value="KAL3093010.1"/>
    <property type="molecule type" value="Genomic_DNA"/>
</dbReference>
<dbReference type="Proteomes" id="UP001620645">
    <property type="component" value="Unassembled WGS sequence"/>
</dbReference>
<accession>A0ABD2JR23</accession>
<reference evidence="1 2" key="1">
    <citation type="submission" date="2024-10" db="EMBL/GenBank/DDBJ databases">
        <authorList>
            <person name="Kim D."/>
        </authorList>
    </citation>
    <scope>NUCLEOTIDE SEQUENCE [LARGE SCALE GENOMIC DNA]</scope>
    <source>
        <strain evidence="1">Taebaek</strain>
    </source>
</reference>
<comment type="caution">
    <text evidence="1">The sequence shown here is derived from an EMBL/GenBank/DDBJ whole genome shotgun (WGS) entry which is preliminary data.</text>
</comment>
<protein>
    <submittedName>
        <fullName evidence="1">Uncharacterized protein</fullName>
    </submittedName>
</protein>
<dbReference type="AlphaFoldDB" id="A0ABD2JR23"/>
<keyword evidence="2" id="KW-1185">Reference proteome</keyword>
<organism evidence="1 2">
    <name type="scientific">Heterodera schachtii</name>
    <name type="common">Sugarbeet cyst nematode worm</name>
    <name type="synonym">Tylenchus schachtii</name>
    <dbReference type="NCBI Taxonomy" id="97005"/>
    <lineage>
        <taxon>Eukaryota</taxon>
        <taxon>Metazoa</taxon>
        <taxon>Ecdysozoa</taxon>
        <taxon>Nematoda</taxon>
        <taxon>Chromadorea</taxon>
        <taxon>Rhabditida</taxon>
        <taxon>Tylenchina</taxon>
        <taxon>Tylenchomorpha</taxon>
        <taxon>Tylenchoidea</taxon>
        <taxon>Heteroderidae</taxon>
        <taxon>Heteroderinae</taxon>
        <taxon>Heterodera</taxon>
    </lineage>
</organism>
<proteinExistence type="predicted"/>